<comment type="caution">
    <text evidence="1">The sequence shown here is derived from an EMBL/GenBank/DDBJ whole genome shotgun (WGS) entry which is preliminary data.</text>
</comment>
<sequence length="94" mass="11087">MHTRHACASEGKSLHTIWNPNWSDLRIKEEMAFAFESKKVTSNWRTIDMVTGKKEIIYKSFLSDGTRVEIIMRNFDTYLSKNYIDHLSIFTLKL</sequence>
<evidence type="ECO:0000313" key="1">
    <source>
        <dbReference type="EMBL" id="KRT15669.1"/>
    </source>
</evidence>
<dbReference type="Proteomes" id="UP000051950">
    <property type="component" value="Unassembled WGS sequence"/>
</dbReference>
<dbReference type="EMBL" id="LMZQ01000008">
    <property type="protein sequence ID" value="KRT15669.1"/>
    <property type="molecule type" value="Genomic_DNA"/>
</dbReference>
<dbReference type="AlphaFoldDB" id="A0A0T5VR66"/>
<evidence type="ECO:0000313" key="2">
    <source>
        <dbReference type="Proteomes" id="UP000051950"/>
    </source>
</evidence>
<gene>
    <name evidence="1" type="ORF">ASU31_13470</name>
</gene>
<keyword evidence="2" id="KW-1185">Reference proteome</keyword>
<reference evidence="1 2" key="1">
    <citation type="submission" date="2015-11" db="EMBL/GenBank/DDBJ databases">
        <title>Sequence of Pedobacter ginsenosidimutans.</title>
        <authorList>
            <person name="Carson E."/>
            <person name="Keyser V."/>
            <person name="Newman J."/>
            <person name="Miller J."/>
        </authorList>
    </citation>
    <scope>NUCLEOTIDE SEQUENCE [LARGE SCALE GENOMIC DNA]</scope>
    <source>
        <strain evidence="1 2">KACC 14530</strain>
    </source>
</reference>
<organism evidence="1 2">
    <name type="scientific">Pedobacter ginsenosidimutans</name>
    <dbReference type="NCBI Taxonomy" id="687842"/>
    <lineage>
        <taxon>Bacteria</taxon>
        <taxon>Pseudomonadati</taxon>
        <taxon>Bacteroidota</taxon>
        <taxon>Sphingobacteriia</taxon>
        <taxon>Sphingobacteriales</taxon>
        <taxon>Sphingobacteriaceae</taxon>
        <taxon>Pedobacter</taxon>
    </lineage>
</organism>
<protein>
    <submittedName>
        <fullName evidence="1">Uncharacterized protein</fullName>
    </submittedName>
</protein>
<name>A0A0T5VR66_9SPHI</name>
<proteinExistence type="predicted"/>
<accession>A0A0T5VR66</accession>
<dbReference type="STRING" id="687842.ASU31_13470"/>